<feature type="transmembrane region" description="Helical" evidence="2">
    <location>
        <begin position="2138"/>
        <end position="2156"/>
    </location>
</feature>
<accession>A0A2R5GN70</accession>
<organism evidence="4 5">
    <name type="scientific">Hondaea fermentalgiana</name>
    <dbReference type="NCBI Taxonomy" id="2315210"/>
    <lineage>
        <taxon>Eukaryota</taxon>
        <taxon>Sar</taxon>
        <taxon>Stramenopiles</taxon>
        <taxon>Bigyra</taxon>
        <taxon>Labyrinthulomycetes</taxon>
        <taxon>Thraustochytrida</taxon>
        <taxon>Thraustochytriidae</taxon>
        <taxon>Hondaea</taxon>
    </lineage>
</organism>
<keyword evidence="3" id="KW-0732">Signal</keyword>
<keyword evidence="2" id="KW-1133">Transmembrane helix</keyword>
<dbReference type="PANTHER" id="PTHR34730">
    <property type="entry name" value="UNNAMED PRODUCT"/>
    <property type="match status" value="1"/>
</dbReference>
<name>A0A2R5GN70_9STRA</name>
<feature type="signal peptide" evidence="3">
    <location>
        <begin position="1"/>
        <end position="32"/>
    </location>
</feature>
<feature type="region of interest" description="Disordered" evidence="1">
    <location>
        <begin position="969"/>
        <end position="990"/>
    </location>
</feature>
<evidence type="ECO:0000313" key="5">
    <source>
        <dbReference type="Proteomes" id="UP000241890"/>
    </source>
</evidence>
<feature type="transmembrane region" description="Helical" evidence="2">
    <location>
        <begin position="1728"/>
        <end position="1747"/>
    </location>
</feature>
<sequence length="2282" mass="253066">MARVKSVASAAGRVVLAVVAVLATTLAAQTQALEFDTSQAEVRVRYEDPAEEAAARSDPAKERRKLVVQQDFVKLNAALAGIQFGTNPGPCPSYSDSCYASAEDMPNWVKNTEVEISYLWLTFTRRIGDIVSDGDFWLYDLRCDNAQVDYVDLSLGALSRVSGEDVQRVNAGINDLKVNCFGRLRFEDMRLGIPVPIFGNFYFTVTGNTEVYLRKNEMSAEEGGIGASFAMNFFSPDFDYSPPTRFDFLDDESGCRFSISDGFSLENTSVGDIPSWIVQPVIDILMNTIQAILEQIMCNLARNSAYADDGSLGPGNEFIEEISNDVAGYKAAGLRGRTEFEQDESLNPGRLPNLEDPSTWASLRTNEIFEAISVGLNDYLGGESSETGYHNDLTINEVVSILTDGTGVYEIADLKEYFELDDYPMVEFGELITRNSLRLIGFRLTDINKFDNFQIFDNGFANPDQFGTPYEHTAVTNLRLANFRFDLTWDIEMRPGDWMQTSKTTLERFTFGTGIGFQGLEMEITSYQLFQQEKLFALQVGQLVGENFAGMDVLRCAFTTFDHFRVSGLQGSADVLEDFSVVNFFDLNALILDVMDVVNTLFKPTFANDFPYILENYVRPQLNDYLDNTVFVDAPPVCPSYVPLTYAGNDRFFNLTDTLAIDAVKNLVDNLIGGDPILRNSVDINALIQATLRYLVFDRPEGAINNDPDSAYIFENPSDGTWEAFPTILVSEQYGGDIFVIDVGPFRVTDLNSIWRFLLQPAPTDDYAMNFEFTWGDGTVNLQNGSVAQVGYLGFELPISLDASVSGQKWADEDFAIRLELQLEFSGVLGLEVLKNEVFQSEIGNLLTLQCLLAVLESHSLDQFEINVNDYTYGFVFPNGPQEFTAYRIGAAFEAWNQKLQTNEYQDTIEYFLNYVIDRVQNETIKLFNTEFDPPYTRSECLTQTDPLNGTIFASALPLPSLGDISDFLRQGTTEQPNPRGDDPASWERPVVNNEPVYDLTGENNAYIAALSASITAESLQLTLQDLARTVADPRYPSILDPLYKVFELEADNSTTLRLDMSSYNYEPDTEGLIPGFNFKLKDIVVRNVDRLTNVDVLKPYTSDEGDEAKFTTQHTFEWGDNLIELNFGFELETAAIVFNASAGPDDVLHDDVDVVLQLGNVSLEALFAAAVNQTDLSLVQMGEIIYFNETTNSFGIRADAFNCTIKRLMYEGGFFVPQFQAYVPDVYGPDITTNGSFLSQEARDVVELLVELLVAVFRKQVPNFTQGPVRDLINAELDLIVSEAKLKEDCTGVEYPDYNVTGRFMNFSASTFPPRMKELIQVDLLNPVSSININKMLDRYVNEVKVGVFDLFNATELYYNGLSLGLATWYVGDFQFEGLGTGAEGAAEVTKLRLFDTTDYTYRNPYTTTTAFTTRGALEVSFALTYEFDDLFVEKSGGGRRRRQLLEAPGAGGGGGNDVSVSSSASFFEEEQEHQDRSLVRGQSRALEETRFVKNELRMGMRLTNLDFGLDLLHRIDIQQFLDLRLGNLLDLYYKPSNVPCLLSIFDEEGLRIQDFNFTAEQVRLTARCEGECTSPMLEALQDAGAITDDRASADLTEGFNTIVQAVTALAGQSDAQEYVDLAIATARRECTGIEFTFDPLEKQELTDAASLMGYAGVGILGGAIAAGLFLMPLHARRRNQLMFLAFNRLQEKSNGDLSGKGEDLLLVERRLSSMFRHPLVSTVPKFAVPFFILVAVALFIAANIGTVGATVKLTMSIAGDTTQSLPILQFTLASSINDMWNAGTYPLALIIFVASGAWPHTKSVLLLVAWFTPPTLLSHKRRGSVLEVLDSLGKWSLIDAYVLVMLQVAFRFYITSTYVAQLDFLPDDVFIVDVIVEPGLSIYLFVIATMLALVVNQYMIAKHRSVIAQDEDLEDKLNDLNTEPITVAKQALHRHVFLVPDERNLLYGFSPGAKLAAGGLVCISGLLILVGSFLNLISFTYKGIAGAMIGVLQPELQRRSYTSVGIATAISEGVPSDDAVAQLAVAFLQIVYVLFTLVAPIVLCLLLLILLYVPLHEREQRTLLFSAEIVAAWEALLVLLVAIVAAALEVSQLAQFIVESGTGDACEYIVEPLLFIGLSEEDALCFDVVAVIEGTSAVLIGGIFMLLCTEFYVFRMIRAALNDRTWQIRNRLDKHGVCPKLVEGRWPSAFLLRNSVRPVSRIRAAQHNSFSSYPSVRDGQVAPAVFVDANDDDGYNEFRGIDEYDASLGSSFFSGNRSQSSEISSRNPSFVGGSGRNIDV</sequence>
<evidence type="ECO:0000313" key="4">
    <source>
        <dbReference type="EMBL" id="GBG29314.1"/>
    </source>
</evidence>
<comment type="caution">
    <text evidence="4">The sequence shown here is derived from an EMBL/GenBank/DDBJ whole genome shotgun (WGS) entry which is preliminary data.</text>
</comment>
<dbReference type="PANTHER" id="PTHR34730:SF1">
    <property type="entry name" value="PARAQUAT-INDUCIBLE PROTEIN A"/>
    <property type="match status" value="1"/>
</dbReference>
<evidence type="ECO:0000256" key="2">
    <source>
        <dbReference type="SAM" id="Phobius"/>
    </source>
</evidence>
<feature type="region of interest" description="Disordered" evidence="1">
    <location>
        <begin position="2258"/>
        <end position="2282"/>
    </location>
</feature>
<dbReference type="EMBL" id="BEYU01000056">
    <property type="protein sequence ID" value="GBG29314.1"/>
    <property type="molecule type" value="Genomic_DNA"/>
</dbReference>
<feature type="transmembrane region" description="Helical" evidence="2">
    <location>
        <begin position="1789"/>
        <end position="1813"/>
    </location>
</feature>
<dbReference type="Pfam" id="PF04403">
    <property type="entry name" value="PqiA"/>
    <property type="match status" value="1"/>
</dbReference>
<gene>
    <name evidence="4" type="ORF">FCC1311_055362</name>
</gene>
<proteinExistence type="predicted"/>
<dbReference type="Proteomes" id="UP000241890">
    <property type="component" value="Unassembled WGS sequence"/>
</dbReference>
<feature type="transmembrane region" description="Helical" evidence="2">
    <location>
        <begin position="1957"/>
        <end position="1979"/>
    </location>
</feature>
<feature type="transmembrane region" description="Helical" evidence="2">
    <location>
        <begin position="1834"/>
        <end position="1856"/>
    </location>
</feature>
<evidence type="ECO:0000256" key="1">
    <source>
        <dbReference type="SAM" id="MobiDB-lite"/>
    </source>
</evidence>
<dbReference type="InterPro" id="IPR007498">
    <property type="entry name" value="PqiA-like"/>
</dbReference>
<evidence type="ECO:0000256" key="3">
    <source>
        <dbReference type="SAM" id="SignalP"/>
    </source>
</evidence>
<protein>
    <submittedName>
        <fullName evidence="4">Uncharacterized protein</fullName>
    </submittedName>
</protein>
<feature type="chain" id="PRO_5015311871" evidence="3">
    <location>
        <begin position="33"/>
        <end position="2282"/>
    </location>
</feature>
<feature type="transmembrane region" description="Helical" evidence="2">
    <location>
        <begin position="2067"/>
        <end position="2090"/>
    </location>
</feature>
<keyword evidence="2" id="KW-0812">Transmembrane</keyword>
<reference evidence="4 5" key="1">
    <citation type="submission" date="2017-12" db="EMBL/GenBank/DDBJ databases">
        <title>Sequencing, de novo assembly and annotation of complete genome of a new Thraustochytrid species, strain FCC1311.</title>
        <authorList>
            <person name="Sedici K."/>
            <person name="Godart F."/>
            <person name="Aiese Cigliano R."/>
            <person name="Sanseverino W."/>
            <person name="Barakat M."/>
            <person name="Ortet P."/>
            <person name="Marechal E."/>
            <person name="Cagnac O."/>
            <person name="Amato A."/>
        </authorList>
    </citation>
    <scope>NUCLEOTIDE SEQUENCE [LARGE SCALE GENOMIC DNA]</scope>
</reference>
<feature type="transmembrane region" description="Helical" evidence="2">
    <location>
        <begin position="1653"/>
        <end position="1675"/>
    </location>
</feature>
<feature type="transmembrane region" description="Helical" evidence="2">
    <location>
        <begin position="1876"/>
        <end position="1897"/>
    </location>
</feature>
<keyword evidence="5" id="KW-1185">Reference proteome</keyword>
<dbReference type="InParanoid" id="A0A2R5GN70"/>
<dbReference type="OrthoDB" id="47998at2759"/>
<feature type="transmembrane region" description="Helical" evidence="2">
    <location>
        <begin position="2032"/>
        <end position="2055"/>
    </location>
</feature>
<keyword evidence="2" id="KW-0472">Membrane</keyword>